<feature type="transmembrane region" description="Helical" evidence="1">
    <location>
        <begin position="313"/>
        <end position="334"/>
    </location>
</feature>
<protein>
    <recommendedName>
        <fullName evidence="5">LPXTG-motif cell wall anchor domain-containing protein</fullName>
    </recommendedName>
</protein>
<accession>A0A8J3JDB6</accession>
<keyword evidence="1" id="KW-0472">Membrane</keyword>
<evidence type="ECO:0000313" key="3">
    <source>
        <dbReference type="EMBL" id="GID14367.1"/>
    </source>
</evidence>
<keyword evidence="1" id="KW-1133">Transmembrane helix</keyword>
<proteinExistence type="predicted"/>
<reference evidence="3" key="1">
    <citation type="submission" date="2021-01" db="EMBL/GenBank/DDBJ databases">
        <title>Whole genome shotgun sequence of Actinocatenispora rupis NBRC 107355.</title>
        <authorList>
            <person name="Komaki H."/>
            <person name="Tamura T."/>
        </authorList>
    </citation>
    <scope>NUCLEOTIDE SEQUENCE</scope>
    <source>
        <strain evidence="3">NBRC 107355</strain>
    </source>
</reference>
<evidence type="ECO:0000256" key="2">
    <source>
        <dbReference type="SAM" id="SignalP"/>
    </source>
</evidence>
<feature type="chain" id="PRO_5035234700" description="LPXTG-motif cell wall anchor domain-containing protein" evidence="2">
    <location>
        <begin position="34"/>
        <end position="343"/>
    </location>
</feature>
<organism evidence="3 4">
    <name type="scientific">Actinocatenispora rupis</name>
    <dbReference type="NCBI Taxonomy" id="519421"/>
    <lineage>
        <taxon>Bacteria</taxon>
        <taxon>Bacillati</taxon>
        <taxon>Actinomycetota</taxon>
        <taxon>Actinomycetes</taxon>
        <taxon>Micromonosporales</taxon>
        <taxon>Micromonosporaceae</taxon>
        <taxon>Actinocatenispora</taxon>
    </lineage>
</organism>
<evidence type="ECO:0000313" key="4">
    <source>
        <dbReference type="Proteomes" id="UP000612808"/>
    </source>
</evidence>
<evidence type="ECO:0008006" key="5">
    <source>
        <dbReference type="Google" id="ProtNLM"/>
    </source>
</evidence>
<dbReference type="InterPro" id="IPR006311">
    <property type="entry name" value="TAT_signal"/>
</dbReference>
<evidence type="ECO:0000256" key="1">
    <source>
        <dbReference type="SAM" id="Phobius"/>
    </source>
</evidence>
<dbReference type="RefSeq" id="WP_203662197.1">
    <property type="nucleotide sequence ID" value="NZ_BAAAZM010000030.1"/>
</dbReference>
<keyword evidence="2" id="KW-0732">Signal</keyword>
<keyword evidence="4" id="KW-1185">Reference proteome</keyword>
<keyword evidence="1" id="KW-0812">Transmembrane</keyword>
<dbReference type="NCBIfam" id="TIGR01167">
    <property type="entry name" value="LPXTG_anchor"/>
    <property type="match status" value="1"/>
</dbReference>
<sequence>MPRTLPARRFLGLIAAAAIGLFGAFLISSPASAHDAAVKGTADCQSDGTYTVTWTIANDWTSAASITDVKAAPVDLKAAVADVAAKSSTTATQPAVPADAKQATLDFTARWSDGYSMHKSGTVTLPGTCTPKPDCVAASAASYQHTFDGAKGTATVSLADGQKLCKDSSQDFSLASYTAQSAGDFASSLPQTLFDQDSGTIDAKHTSVTLTVKLPDCYVQVDLIWGGKAEVLPGFTKGSPTYGSKILGSKGAPGNLSKGDFGAYHGGSTACVVASTSPSVSPSASPSATSAAPVASSPAPGAGGGLPVTGTSLTAFIAAAVVLIGGGAALFVLARKRRATPAE</sequence>
<dbReference type="EMBL" id="BOMB01000031">
    <property type="protein sequence ID" value="GID14367.1"/>
    <property type="molecule type" value="Genomic_DNA"/>
</dbReference>
<comment type="caution">
    <text evidence="3">The sequence shown here is derived from an EMBL/GenBank/DDBJ whole genome shotgun (WGS) entry which is preliminary data.</text>
</comment>
<gene>
    <name evidence="3" type="ORF">Aru02nite_52560</name>
</gene>
<name>A0A8J3JDB6_9ACTN</name>
<dbReference type="PROSITE" id="PS51318">
    <property type="entry name" value="TAT"/>
    <property type="match status" value="1"/>
</dbReference>
<dbReference type="Proteomes" id="UP000612808">
    <property type="component" value="Unassembled WGS sequence"/>
</dbReference>
<feature type="signal peptide" evidence="2">
    <location>
        <begin position="1"/>
        <end position="33"/>
    </location>
</feature>
<dbReference type="AlphaFoldDB" id="A0A8J3JDB6"/>